<keyword evidence="6" id="KW-0479">Metal-binding</keyword>
<evidence type="ECO:0000313" key="15">
    <source>
        <dbReference type="Proteomes" id="UP000054703"/>
    </source>
</evidence>
<comment type="similarity">
    <text evidence="2">Belongs to the fatty acid desaturase type 1 family. AlkB subfamily.</text>
</comment>
<dbReference type="InterPro" id="IPR005804">
    <property type="entry name" value="FA_desaturase_dom"/>
</dbReference>
<evidence type="ECO:0000259" key="13">
    <source>
        <dbReference type="Pfam" id="PF00487"/>
    </source>
</evidence>
<feature type="domain" description="Fatty acid desaturase" evidence="13">
    <location>
        <begin position="103"/>
        <end position="324"/>
    </location>
</feature>
<dbReference type="GO" id="GO:0006629">
    <property type="term" value="P:lipid metabolic process"/>
    <property type="evidence" value="ECO:0007669"/>
    <property type="project" value="InterPro"/>
</dbReference>
<evidence type="ECO:0000313" key="14">
    <source>
        <dbReference type="EMBL" id="KTD56804.1"/>
    </source>
</evidence>
<evidence type="ECO:0000256" key="3">
    <source>
        <dbReference type="ARBA" id="ARBA00022475"/>
    </source>
</evidence>
<comment type="subcellular location">
    <subcellularLocation>
        <location evidence="1">Cell inner membrane</location>
        <topology evidence="1">Multi-pass membrane protein</topology>
    </subcellularLocation>
</comment>
<evidence type="ECO:0000256" key="1">
    <source>
        <dbReference type="ARBA" id="ARBA00004429"/>
    </source>
</evidence>
<dbReference type="EMBL" id="LNYU01000081">
    <property type="protein sequence ID" value="KTD56804.1"/>
    <property type="molecule type" value="Genomic_DNA"/>
</dbReference>
<evidence type="ECO:0000256" key="9">
    <source>
        <dbReference type="ARBA" id="ARBA00023004"/>
    </source>
</evidence>
<keyword evidence="10 14" id="KW-0503">Monooxygenase</keyword>
<feature type="transmembrane region" description="Helical" evidence="12">
    <location>
        <begin position="210"/>
        <end position="230"/>
    </location>
</feature>
<keyword evidence="8 14" id="KW-0560">Oxidoreductase</keyword>
<sequence length="355" mass="41189">MKLSKKLCFMLAYLLVLLPFIGFYYGDFYTFLPFFVLFTVVPIIDYWFIDPSNPSTTEEQQLQQERYFKLLTWFYVPLQCCVLTFSVYLVVHYSLSFIELIGFSVSIGLITGGVGITLAHELMHKNSIIDQTLSKILLVTVGYGHFFIEHVRGHHVHVATPKDPATSRLGESLYQFLPRTLIGSFQSSLLIERKRLERLGYSPYHLKNQFWWIISAPIILALAVFCYGGWSALFFFILQALTAILLLEIINYVEHYGLERKKLANGYYEKVSPQHSWNANHWLSNMLLFHLQRHSDHHTYGARPYQILRHIDSSPQLPSGYLGMMILALFPPLWRRVMDKRVIAKRAEVNANNAL</sequence>
<keyword evidence="4" id="KW-0997">Cell inner membrane</keyword>
<dbReference type="AlphaFoldDB" id="A0A0W0YJE7"/>
<evidence type="ECO:0000256" key="2">
    <source>
        <dbReference type="ARBA" id="ARBA00010823"/>
    </source>
</evidence>
<evidence type="ECO:0000256" key="10">
    <source>
        <dbReference type="ARBA" id="ARBA00023033"/>
    </source>
</evidence>
<dbReference type="RefSeq" id="WP_058514923.1">
    <property type="nucleotide sequence ID" value="NZ_CAAAIH010000028.1"/>
</dbReference>
<dbReference type="GO" id="GO:0046872">
    <property type="term" value="F:metal ion binding"/>
    <property type="evidence" value="ECO:0007669"/>
    <property type="project" value="UniProtKB-KW"/>
</dbReference>
<evidence type="ECO:0000256" key="12">
    <source>
        <dbReference type="SAM" id="Phobius"/>
    </source>
</evidence>
<feature type="transmembrane region" description="Helical" evidence="12">
    <location>
        <begin position="70"/>
        <end position="91"/>
    </location>
</feature>
<feature type="transmembrane region" description="Helical" evidence="12">
    <location>
        <begin position="236"/>
        <end position="253"/>
    </location>
</feature>
<organism evidence="14 15">
    <name type="scientific">Legionella santicrucis</name>
    <dbReference type="NCBI Taxonomy" id="45074"/>
    <lineage>
        <taxon>Bacteria</taxon>
        <taxon>Pseudomonadati</taxon>
        <taxon>Pseudomonadota</taxon>
        <taxon>Gammaproteobacteria</taxon>
        <taxon>Legionellales</taxon>
        <taxon>Legionellaceae</taxon>
        <taxon>Legionella</taxon>
    </lineage>
</organism>
<reference evidence="14 15" key="1">
    <citation type="submission" date="2015-11" db="EMBL/GenBank/DDBJ databases">
        <title>Genomic analysis of 38 Legionella species identifies large and diverse effector repertoires.</title>
        <authorList>
            <person name="Burstein D."/>
            <person name="Amaro F."/>
            <person name="Zusman T."/>
            <person name="Lifshitz Z."/>
            <person name="Cohen O."/>
            <person name="Gilbert J.A."/>
            <person name="Pupko T."/>
            <person name="Shuman H.A."/>
            <person name="Segal G."/>
        </authorList>
    </citation>
    <scope>NUCLEOTIDE SEQUENCE [LARGE SCALE GENOMIC DNA]</scope>
    <source>
        <strain evidence="14 15">SC-63-C7</strain>
    </source>
</reference>
<dbReference type="STRING" id="45074.Lsan_2964"/>
<feature type="transmembrane region" description="Helical" evidence="12">
    <location>
        <begin position="97"/>
        <end position="119"/>
    </location>
</feature>
<feature type="transmembrane region" description="Helical" evidence="12">
    <location>
        <begin position="7"/>
        <end position="25"/>
    </location>
</feature>
<evidence type="ECO:0000256" key="11">
    <source>
        <dbReference type="ARBA" id="ARBA00023136"/>
    </source>
</evidence>
<dbReference type="CDD" id="cd03512">
    <property type="entry name" value="Alkane-hydroxylase"/>
    <property type="match status" value="1"/>
</dbReference>
<keyword evidence="15" id="KW-1185">Reference proteome</keyword>
<dbReference type="GO" id="GO:0004497">
    <property type="term" value="F:monooxygenase activity"/>
    <property type="evidence" value="ECO:0007669"/>
    <property type="project" value="UniProtKB-KW"/>
</dbReference>
<dbReference type="InterPro" id="IPR033885">
    <property type="entry name" value="AlkB/XylM"/>
</dbReference>
<keyword evidence="11 12" id="KW-0472">Membrane</keyword>
<dbReference type="PANTHER" id="PTHR38674:SF1">
    <property type="entry name" value="ALKANE 1-MONOOXYGENASE 1"/>
    <property type="match status" value="1"/>
</dbReference>
<dbReference type="PANTHER" id="PTHR38674">
    <property type="entry name" value="ALKANE 1-MONOOXYGENASE 1"/>
    <property type="match status" value="1"/>
</dbReference>
<feature type="transmembrane region" description="Helical" evidence="12">
    <location>
        <begin position="31"/>
        <end position="49"/>
    </location>
</feature>
<evidence type="ECO:0000256" key="7">
    <source>
        <dbReference type="ARBA" id="ARBA00022989"/>
    </source>
</evidence>
<evidence type="ECO:0000256" key="6">
    <source>
        <dbReference type="ARBA" id="ARBA00022723"/>
    </source>
</evidence>
<comment type="caution">
    <text evidence="14">The sequence shown here is derived from an EMBL/GenBank/DDBJ whole genome shotgun (WGS) entry which is preliminary data.</text>
</comment>
<dbReference type="Pfam" id="PF00487">
    <property type="entry name" value="FA_desaturase"/>
    <property type="match status" value="1"/>
</dbReference>
<protein>
    <submittedName>
        <fullName evidence="14">Alkane monooxygenase</fullName>
        <ecNumber evidence="14">1.14.15.3</ecNumber>
    </submittedName>
</protein>
<accession>A0A0W0YJE7</accession>
<keyword evidence="7 12" id="KW-1133">Transmembrane helix</keyword>
<name>A0A0W0YJE7_9GAMM</name>
<dbReference type="PATRIC" id="fig|45074.5.peg.3191"/>
<keyword evidence="5 12" id="KW-0812">Transmembrane</keyword>
<evidence type="ECO:0000256" key="4">
    <source>
        <dbReference type="ARBA" id="ARBA00022519"/>
    </source>
</evidence>
<gene>
    <name evidence="14" type="ORF">Lsan_2964</name>
</gene>
<dbReference type="EC" id="1.14.15.3" evidence="14"/>
<evidence type="ECO:0000256" key="8">
    <source>
        <dbReference type="ARBA" id="ARBA00023002"/>
    </source>
</evidence>
<dbReference type="GO" id="GO:0005886">
    <property type="term" value="C:plasma membrane"/>
    <property type="evidence" value="ECO:0007669"/>
    <property type="project" value="UniProtKB-SubCell"/>
</dbReference>
<dbReference type="Proteomes" id="UP000054703">
    <property type="component" value="Unassembled WGS sequence"/>
</dbReference>
<proteinExistence type="inferred from homology"/>
<keyword evidence="3" id="KW-1003">Cell membrane</keyword>
<keyword evidence="9" id="KW-0408">Iron</keyword>
<evidence type="ECO:0000256" key="5">
    <source>
        <dbReference type="ARBA" id="ARBA00022692"/>
    </source>
</evidence>
<dbReference type="OrthoDB" id="4759734at2"/>